<dbReference type="EMBL" id="NHTK01004914">
    <property type="protein sequence ID" value="PPQ84248.1"/>
    <property type="molecule type" value="Genomic_DNA"/>
</dbReference>
<evidence type="ECO:0000313" key="2">
    <source>
        <dbReference type="EMBL" id="PPQ84248.1"/>
    </source>
</evidence>
<gene>
    <name evidence="2" type="ORF">CVT24_012931</name>
</gene>
<dbReference type="STRING" id="181874.A0A409X0E2"/>
<dbReference type="OrthoDB" id="3033067at2759"/>
<evidence type="ECO:0000256" key="1">
    <source>
        <dbReference type="SAM" id="MobiDB-lite"/>
    </source>
</evidence>
<name>A0A409X0E2_9AGAR</name>
<dbReference type="Proteomes" id="UP000284842">
    <property type="component" value="Unassembled WGS sequence"/>
</dbReference>
<accession>A0A409X0E2</accession>
<feature type="region of interest" description="Disordered" evidence="1">
    <location>
        <begin position="337"/>
        <end position="532"/>
    </location>
</feature>
<evidence type="ECO:0000313" key="3">
    <source>
        <dbReference type="Proteomes" id="UP000284842"/>
    </source>
</evidence>
<proteinExistence type="predicted"/>
<feature type="compositionally biased region" description="Pro residues" evidence="1">
    <location>
        <begin position="445"/>
        <end position="454"/>
    </location>
</feature>
<dbReference type="AlphaFoldDB" id="A0A409X0E2"/>
<keyword evidence="3" id="KW-1185">Reference proteome</keyword>
<protein>
    <submittedName>
        <fullName evidence="2">Uncharacterized protein</fullName>
    </submittedName>
</protein>
<comment type="caution">
    <text evidence="2">The sequence shown here is derived from an EMBL/GenBank/DDBJ whole genome shotgun (WGS) entry which is preliminary data.</text>
</comment>
<feature type="compositionally biased region" description="Acidic residues" evidence="1">
    <location>
        <begin position="337"/>
        <end position="346"/>
    </location>
</feature>
<reference evidence="2 3" key="1">
    <citation type="journal article" date="2018" name="Evol. Lett.">
        <title>Horizontal gene cluster transfer increased hallucinogenic mushroom diversity.</title>
        <authorList>
            <person name="Reynolds H.T."/>
            <person name="Vijayakumar V."/>
            <person name="Gluck-Thaler E."/>
            <person name="Korotkin H.B."/>
            <person name="Matheny P.B."/>
            <person name="Slot J.C."/>
        </authorList>
    </citation>
    <scope>NUCLEOTIDE SEQUENCE [LARGE SCALE GENOMIC DNA]</scope>
    <source>
        <strain evidence="2 3">2629</strain>
    </source>
</reference>
<organism evidence="2 3">
    <name type="scientific">Panaeolus cyanescens</name>
    <dbReference type="NCBI Taxonomy" id="181874"/>
    <lineage>
        <taxon>Eukaryota</taxon>
        <taxon>Fungi</taxon>
        <taxon>Dikarya</taxon>
        <taxon>Basidiomycota</taxon>
        <taxon>Agaricomycotina</taxon>
        <taxon>Agaricomycetes</taxon>
        <taxon>Agaricomycetidae</taxon>
        <taxon>Agaricales</taxon>
        <taxon>Agaricineae</taxon>
        <taxon>Galeropsidaceae</taxon>
        <taxon>Panaeolus</taxon>
    </lineage>
</organism>
<dbReference type="InParanoid" id="A0A409X0E2"/>
<feature type="compositionally biased region" description="Low complexity" evidence="1">
    <location>
        <begin position="378"/>
        <end position="392"/>
    </location>
</feature>
<feature type="compositionally biased region" description="Low complexity" evidence="1">
    <location>
        <begin position="455"/>
        <end position="481"/>
    </location>
</feature>
<sequence length="532" mass="57839">MVNPGAFKGKRLAFMISCKPEYAKAVEDGTEGDAVASIQQRYFNRFPVDMGVDVEPTDEELAAVDDDAAPIEAIAPDPDILNDDEYDLQMQAWRGRKKAIESWKGKIKRWLAYQYRKDHDMTKTKGKGQDNPYLNIYDQLAGHSEKKPRLLSGMSIWRREHRVEIEEAATKAVGGKKVGGKKVSSRKVAPIREQVAHKMYNKLSAAEKQAFKAIAKEEHKKALAQWEKDKSAPIPSDPASRLRCIQSLQPVVQPLLELLGKATGWKFTLIGGGPFPAQEGRLSVLGLHSGVTSGDVPMNFGRSESEFYHKQVVPTFVNFLHKCYTTEECLSQRLDVSEDDDYDNDEVFPGLGEDGNDALTFDVMESSVSSRPQPPRASSHTTTTLPSHTSTSQAAQIPAPSPPPSREPSPPPSREPSPPPSAPPSRAPSRAPSAPPSRAPSRAPSAPPSAPPSRAPSRAPSAMPSRAPSPAPSHESSIPAAQPAIPRPLKRKISQTDDAESEVEGPPPKVVKSGASSKARGRVKSTSSYHLL</sequence>
<feature type="compositionally biased region" description="Pro residues" evidence="1">
    <location>
        <begin position="399"/>
        <end position="426"/>
    </location>
</feature>